<organism evidence="6 7">
    <name type="scientific">Paucilactobacillus suebicus DSM 5007 = KCTC 3549</name>
    <dbReference type="NCBI Taxonomy" id="1423807"/>
    <lineage>
        <taxon>Bacteria</taxon>
        <taxon>Bacillati</taxon>
        <taxon>Bacillota</taxon>
        <taxon>Bacilli</taxon>
        <taxon>Lactobacillales</taxon>
        <taxon>Lactobacillaceae</taxon>
        <taxon>Paucilactobacillus</taxon>
    </lineage>
</organism>
<dbReference type="PROSITE" id="PS50893">
    <property type="entry name" value="ABC_TRANSPORTER_2"/>
    <property type="match status" value="1"/>
</dbReference>
<dbReference type="GO" id="GO:0005524">
    <property type="term" value="F:ATP binding"/>
    <property type="evidence" value="ECO:0007669"/>
    <property type="project" value="UniProtKB-KW"/>
</dbReference>
<dbReference type="AlphaFoldDB" id="A0A0R1WCX7"/>
<dbReference type="InterPro" id="IPR003439">
    <property type="entry name" value="ABC_transporter-like_ATP-bd"/>
</dbReference>
<dbReference type="Pfam" id="PF00005">
    <property type="entry name" value="ABC_tran"/>
    <property type="match status" value="1"/>
</dbReference>
<keyword evidence="1" id="KW-0813">Transport</keyword>
<dbReference type="PANTHER" id="PTHR43869">
    <property type="entry name" value="GLYCINE BETAINE/PROLINE BETAINE TRANSPORT SYSTEM ATP-BINDING PROTEIN PROV"/>
    <property type="match status" value="1"/>
</dbReference>
<dbReference type="RefSeq" id="WP_010621177.1">
    <property type="nucleotide sequence ID" value="NZ_AZGF01000012.1"/>
</dbReference>
<dbReference type="GO" id="GO:0015418">
    <property type="term" value="F:ABC-type quaternary ammonium compound transporting activity"/>
    <property type="evidence" value="ECO:0007669"/>
    <property type="project" value="UniProtKB-EC"/>
</dbReference>
<dbReference type="OrthoDB" id="9802264at2"/>
<dbReference type="InterPro" id="IPR027417">
    <property type="entry name" value="P-loop_NTPase"/>
</dbReference>
<dbReference type="GO" id="GO:0016887">
    <property type="term" value="F:ATP hydrolysis activity"/>
    <property type="evidence" value="ECO:0007669"/>
    <property type="project" value="InterPro"/>
</dbReference>
<dbReference type="Gene3D" id="3.40.50.300">
    <property type="entry name" value="P-loop containing nucleotide triphosphate hydrolases"/>
    <property type="match status" value="1"/>
</dbReference>
<dbReference type="Proteomes" id="UP000051820">
    <property type="component" value="Unassembled WGS sequence"/>
</dbReference>
<evidence type="ECO:0000313" key="6">
    <source>
        <dbReference type="EMBL" id="KRM12012.1"/>
    </source>
</evidence>
<evidence type="ECO:0000259" key="5">
    <source>
        <dbReference type="PROSITE" id="PS50893"/>
    </source>
</evidence>
<accession>A0A0R1WCX7</accession>
<comment type="caution">
    <text evidence="6">The sequence shown here is derived from an EMBL/GenBank/DDBJ whole genome shotgun (WGS) entry which is preliminary data.</text>
</comment>
<dbReference type="EMBL" id="AZGF01000012">
    <property type="protein sequence ID" value="KRM12012.1"/>
    <property type="molecule type" value="Genomic_DNA"/>
</dbReference>
<dbReference type="PATRIC" id="fig|1423807.3.peg.386"/>
<evidence type="ECO:0000256" key="3">
    <source>
        <dbReference type="ARBA" id="ARBA00022840"/>
    </source>
</evidence>
<sequence length="311" mass="35012">MIEFKDVTKKYDGQTALNNLNLTIHDGELFVLVGPSGSGKTTLLRMINQLVKQTTGTIKIDDQDVTKVDIMELRHQIGYVLQAGALFPNMTVEQNAGIQLEQFNWDVREKHDRICELLDKVGLDSKTFLNRMPSELSGGEAQRVGIVRALASQPKFILMDEPFSALDPLSRRQLQELVVKLHKELSTTIVFVTHDMQEAIKLADRLAVIHNGDLLQLGRPREILANPANDFVAEFFDDSTTRSLFLSQVTKTGFGRLQEDGDEPVTLDDSKTIFDWADLLNQHPRQMIIVDDLILEPQDLVAYMAQIGQVD</sequence>
<feature type="domain" description="ABC transporter" evidence="5">
    <location>
        <begin position="2"/>
        <end position="236"/>
    </location>
</feature>
<evidence type="ECO:0000256" key="4">
    <source>
        <dbReference type="ARBA" id="ARBA00066388"/>
    </source>
</evidence>
<dbReference type="InterPro" id="IPR051921">
    <property type="entry name" value="ABC_osmolyte_uptake_ATP-bind"/>
</dbReference>
<keyword evidence="3" id="KW-0067">ATP-binding</keyword>
<keyword evidence="7" id="KW-1185">Reference proteome</keyword>
<dbReference type="SUPFAM" id="SSF52540">
    <property type="entry name" value="P-loop containing nucleoside triphosphate hydrolases"/>
    <property type="match status" value="1"/>
</dbReference>
<gene>
    <name evidence="6" type="ORF">FD16_GL000381</name>
</gene>
<dbReference type="STRING" id="1423807.FD16_GL000381"/>
<dbReference type="SMART" id="SM00382">
    <property type="entry name" value="AAA"/>
    <property type="match status" value="1"/>
</dbReference>
<evidence type="ECO:0000313" key="7">
    <source>
        <dbReference type="Proteomes" id="UP000051820"/>
    </source>
</evidence>
<dbReference type="PANTHER" id="PTHR43869:SF1">
    <property type="entry name" value="GLYCINE BETAINE_PROLINE BETAINE TRANSPORT SYSTEM ATP-BINDING PROTEIN PROV"/>
    <property type="match status" value="1"/>
</dbReference>
<evidence type="ECO:0000256" key="1">
    <source>
        <dbReference type="ARBA" id="ARBA00022448"/>
    </source>
</evidence>
<keyword evidence="2" id="KW-0547">Nucleotide-binding</keyword>
<dbReference type="InterPro" id="IPR003593">
    <property type="entry name" value="AAA+_ATPase"/>
</dbReference>
<dbReference type="PROSITE" id="PS00211">
    <property type="entry name" value="ABC_TRANSPORTER_1"/>
    <property type="match status" value="1"/>
</dbReference>
<dbReference type="EC" id="7.6.2.9" evidence="4"/>
<reference evidence="6 7" key="1">
    <citation type="journal article" date="2015" name="Genome Announc.">
        <title>Expanding the biotechnology potential of lactobacilli through comparative genomics of 213 strains and associated genera.</title>
        <authorList>
            <person name="Sun Z."/>
            <person name="Harris H.M."/>
            <person name="McCann A."/>
            <person name="Guo C."/>
            <person name="Argimon S."/>
            <person name="Zhang W."/>
            <person name="Yang X."/>
            <person name="Jeffery I.B."/>
            <person name="Cooney J.C."/>
            <person name="Kagawa T.F."/>
            <person name="Liu W."/>
            <person name="Song Y."/>
            <person name="Salvetti E."/>
            <person name="Wrobel A."/>
            <person name="Rasinkangas P."/>
            <person name="Parkhill J."/>
            <person name="Rea M.C."/>
            <person name="O'Sullivan O."/>
            <person name="Ritari J."/>
            <person name="Douillard F.P."/>
            <person name="Paul Ross R."/>
            <person name="Yang R."/>
            <person name="Briner A.E."/>
            <person name="Felis G.E."/>
            <person name="de Vos W.M."/>
            <person name="Barrangou R."/>
            <person name="Klaenhammer T.R."/>
            <person name="Caufield P.W."/>
            <person name="Cui Y."/>
            <person name="Zhang H."/>
            <person name="O'Toole P.W."/>
        </authorList>
    </citation>
    <scope>NUCLEOTIDE SEQUENCE [LARGE SCALE GENOMIC DNA]</scope>
    <source>
        <strain evidence="6 7">DSM 5007</strain>
    </source>
</reference>
<dbReference type="InterPro" id="IPR017871">
    <property type="entry name" value="ABC_transporter-like_CS"/>
</dbReference>
<proteinExistence type="predicted"/>
<protein>
    <recommendedName>
        <fullName evidence="4">ABC-type quaternary amine transporter</fullName>
        <ecNumber evidence="4">7.6.2.9</ecNumber>
    </recommendedName>
</protein>
<name>A0A0R1WCX7_9LACO</name>
<evidence type="ECO:0000256" key="2">
    <source>
        <dbReference type="ARBA" id="ARBA00022741"/>
    </source>
</evidence>
<dbReference type="eggNOG" id="COG1125">
    <property type="taxonomic scope" value="Bacteria"/>
</dbReference>
<dbReference type="FunFam" id="3.40.50.300:FF:000425">
    <property type="entry name" value="Probable ABC transporter, ATP-binding subunit"/>
    <property type="match status" value="1"/>
</dbReference>